<keyword evidence="5" id="KW-0029">Amino-acid transport</keyword>
<evidence type="ECO:0000256" key="2">
    <source>
        <dbReference type="ARBA" id="ARBA00005974"/>
    </source>
</evidence>
<evidence type="ECO:0000256" key="10">
    <source>
        <dbReference type="SAM" id="Phobius"/>
    </source>
</evidence>
<keyword evidence="6 10" id="KW-1133">Transmembrane helix</keyword>
<evidence type="ECO:0000256" key="7">
    <source>
        <dbReference type="ARBA" id="ARBA00023128"/>
    </source>
</evidence>
<comment type="subcellular location">
    <subcellularLocation>
        <location evidence="1">Mitochondrion membrane</location>
        <topology evidence="1">Multi-pass membrane protein</topology>
    </subcellularLocation>
</comment>
<proteinExistence type="inferred from homology"/>
<dbReference type="InterPro" id="IPR004686">
    <property type="entry name" value="Mtc"/>
</dbReference>
<keyword evidence="3" id="KW-0813">Transport</keyword>
<evidence type="ECO:0000313" key="11">
    <source>
        <dbReference type="EMBL" id="KAJ5378481.1"/>
    </source>
</evidence>
<keyword evidence="7" id="KW-0496">Mitochondrion</keyword>
<evidence type="ECO:0000313" key="12">
    <source>
        <dbReference type="Proteomes" id="UP001147747"/>
    </source>
</evidence>
<keyword evidence="12" id="KW-1185">Reference proteome</keyword>
<dbReference type="AlphaFoldDB" id="A0A9W9SH38"/>
<name>A0A9W9SH38_9EURO</name>
<evidence type="ECO:0000256" key="8">
    <source>
        <dbReference type="ARBA" id="ARBA00023136"/>
    </source>
</evidence>
<evidence type="ECO:0000256" key="9">
    <source>
        <dbReference type="SAM" id="MobiDB-lite"/>
    </source>
</evidence>
<dbReference type="Proteomes" id="UP001147747">
    <property type="component" value="Unassembled WGS sequence"/>
</dbReference>
<comment type="similarity">
    <text evidence="2">Belongs to the sideroflexin family.</text>
</comment>
<accession>A0A9W9SH38</accession>
<dbReference type="GO" id="GO:1990542">
    <property type="term" value="P:mitochondrial transmembrane transport"/>
    <property type="evidence" value="ECO:0007669"/>
    <property type="project" value="TreeGrafter"/>
</dbReference>
<dbReference type="RefSeq" id="XP_056482267.1">
    <property type="nucleotide sequence ID" value="XM_056636237.1"/>
</dbReference>
<sequence length="341" mass="37932">MSASLPGSRDLPSSQYDLKSYWGRVRHAVDLSDPRTLLTSSAGLEEAKTLISSYKQNKIPVMTPDLWAAKKVVDSTLHPDTGEAVTLPFRMSAYVLTNLVVTGGMLTPGLQVNNRNPPLANHQPITKRRNQQRQRQQINPPLHLPNRQILPHGRLSLMLRRPGSERPRPPLEGYCPKHPPHLIPPGALRRRRERFSLKRLPHARRGNPSRNRRLPHPLAEERAKREALGDDAPPLESLGKSKKAATLAVGETAISRVLNATPIMVVPPLILVKLEKTEWLKARPRMVLPVNLGLILTTSLFALPLALAAFPQRQAISAASLEEEFWEKGGSSGMVEFNRGM</sequence>
<organism evidence="11 12">
    <name type="scientific">Penicillium cosmopolitanum</name>
    <dbReference type="NCBI Taxonomy" id="1131564"/>
    <lineage>
        <taxon>Eukaryota</taxon>
        <taxon>Fungi</taxon>
        <taxon>Dikarya</taxon>
        <taxon>Ascomycota</taxon>
        <taxon>Pezizomycotina</taxon>
        <taxon>Eurotiomycetes</taxon>
        <taxon>Eurotiomycetidae</taxon>
        <taxon>Eurotiales</taxon>
        <taxon>Aspergillaceae</taxon>
        <taxon>Penicillium</taxon>
    </lineage>
</organism>
<feature type="region of interest" description="Disordered" evidence="9">
    <location>
        <begin position="111"/>
        <end position="237"/>
    </location>
</feature>
<dbReference type="GO" id="GO:0015075">
    <property type="term" value="F:monoatomic ion transmembrane transporter activity"/>
    <property type="evidence" value="ECO:0007669"/>
    <property type="project" value="InterPro"/>
</dbReference>
<dbReference type="GeneID" id="81375217"/>
<dbReference type="PANTHER" id="PTHR11153">
    <property type="entry name" value="SIDEROFLEXIN"/>
    <property type="match status" value="1"/>
</dbReference>
<dbReference type="GO" id="GO:0006865">
    <property type="term" value="P:amino acid transport"/>
    <property type="evidence" value="ECO:0007669"/>
    <property type="project" value="UniProtKB-KW"/>
</dbReference>
<evidence type="ECO:0000256" key="4">
    <source>
        <dbReference type="ARBA" id="ARBA00022692"/>
    </source>
</evidence>
<evidence type="ECO:0000256" key="5">
    <source>
        <dbReference type="ARBA" id="ARBA00022970"/>
    </source>
</evidence>
<feature type="compositionally biased region" description="Basic residues" evidence="9">
    <location>
        <begin position="188"/>
        <end position="215"/>
    </location>
</feature>
<evidence type="ECO:0000256" key="1">
    <source>
        <dbReference type="ARBA" id="ARBA00004225"/>
    </source>
</evidence>
<reference evidence="11" key="1">
    <citation type="submission" date="2022-12" db="EMBL/GenBank/DDBJ databases">
        <authorList>
            <person name="Petersen C."/>
        </authorList>
    </citation>
    <scope>NUCLEOTIDE SEQUENCE</scope>
    <source>
        <strain evidence="11">IBT 29677</strain>
    </source>
</reference>
<evidence type="ECO:0000256" key="6">
    <source>
        <dbReference type="ARBA" id="ARBA00022989"/>
    </source>
</evidence>
<dbReference type="OrthoDB" id="6608471at2759"/>
<feature type="transmembrane region" description="Helical" evidence="10">
    <location>
        <begin position="286"/>
        <end position="310"/>
    </location>
</feature>
<reference evidence="11" key="2">
    <citation type="journal article" date="2023" name="IMA Fungus">
        <title>Comparative genomic study of the Penicillium genus elucidates a diverse pangenome and 15 lateral gene transfer events.</title>
        <authorList>
            <person name="Petersen C."/>
            <person name="Sorensen T."/>
            <person name="Nielsen M.R."/>
            <person name="Sondergaard T.E."/>
            <person name="Sorensen J.L."/>
            <person name="Fitzpatrick D.A."/>
            <person name="Frisvad J.C."/>
            <person name="Nielsen K.L."/>
        </authorList>
    </citation>
    <scope>NUCLEOTIDE SEQUENCE</scope>
    <source>
        <strain evidence="11">IBT 29677</strain>
    </source>
</reference>
<evidence type="ECO:0000256" key="3">
    <source>
        <dbReference type="ARBA" id="ARBA00022448"/>
    </source>
</evidence>
<keyword evidence="4 10" id="KW-0812">Transmembrane</keyword>
<protein>
    <submittedName>
        <fullName evidence="11">Sideroflexin FSF1</fullName>
    </submittedName>
</protein>
<feature type="compositionally biased region" description="Basic and acidic residues" evidence="9">
    <location>
        <begin position="218"/>
        <end position="228"/>
    </location>
</feature>
<dbReference type="EMBL" id="JAPZBU010000011">
    <property type="protein sequence ID" value="KAJ5378481.1"/>
    <property type="molecule type" value="Genomic_DNA"/>
</dbReference>
<comment type="caution">
    <text evidence="11">The sequence shown here is derived from an EMBL/GenBank/DDBJ whole genome shotgun (WGS) entry which is preliminary data.</text>
</comment>
<dbReference type="GO" id="GO:0005743">
    <property type="term" value="C:mitochondrial inner membrane"/>
    <property type="evidence" value="ECO:0007669"/>
    <property type="project" value="TreeGrafter"/>
</dbReference>
<gene>
    <name evidence="11" type="ORF">N7509_011600</name>
</gene>
<dbReference type="PANTHER" id="PTHR11153:SF6">
    <property type="entry name" value="SIDEROFLEXIN-5"/>
    <property type="match status" value="1"/>
</dbReference>
<keyword evidence="8 10" id="KW-0472">Membrane</keyword>
<dbReference type="Pfam" id="PF03820">
    <property type="entry name" value="SFXNs"/>
    <property type="match status" value="2"/>
</dbReference>